<name>A0A0R2B766_SECCO</name>
<keyword evidence="1" id="KW-0812">Transmembrane</keyword>
<evidence type="ECO:0000256" key="1">
    <source>
        <dbReference type="SAM" id="Phobius"/>
    </source>
</evidence>
<dbReference type="STRING" id="33960.TY91_00750"/>
<gene>
    <name evidence="2" type="ORF">FC82_GL002563</name>
</gene>
<accession>A0A0R2B766</accession>
<sequence length="266" mass="29914">MKIKGRPLLVGLLVMVAILFSGGRQALAKVQQPNLGPYVYQNNDALTTTQYDHIMAVNRKLKQKKYPQTISLYVTDRVPEGVSDSYVTSSGAPFGETFGTEVLSAWQRQQTQLGNNIDNDKAAQLQSEQNIIIVGVKDHRIGFAPSRGTESYFTDFKYSQLMWGLNRQSRSTNEATQMAAAMQLFNRVAAKISSDKAVAGQSLTWADFRTDLYGWLILGAFIIILAIIGRYAWCHRRRSGEPSDMDEMYADGYAAREKERHRNQSE</sequence>
<evidence type="ECO:0008006" key="4">
    <source>
        <dbReference type="Google" id="ProtNLM"/>
    </source>
</evidence>
<organism evidence="2 3">
    <name type="scientific">Secundilactobacillus collinoides DSM 20515 = JCM 1123</name>
    <dbReference type="NCBI Taxonomy" id="1423733"/>
    <lineage>
        <taxon>Bacteria</taxon>
        <taxon>Bacillati</taxon>
        <taxon>Bacillota</taxon>
        <taxon>Bacilli</taxon>
        <taxon>Lactobacillales</taxon>
        <taxon>Lactobacillaceae</taxon>
        <taxon>Secundilactobacillus</taxon>
    </lineage>
</organism>
<reference evidence="2 3" key="1">
    <citation type="journal article" date="2015" name="Genome Announc.">
        <title>Expanding the biotechnology potential of lactobacilli through comparative genomics of 213 strains and associated genera.</title>
        <authorList>
            <person name="Sun Z."/>
            <person name="Harris H.M."/>
            <person name="McCann A."/>
            <person name="Guo C."/>
            <person name="Argimon S."/>
            <person name="Zhang W."/>
            <person name="Yang X."/>
            <person name="Jeffery I.B."/>
            <person name="Cooney J.C."/>
            <person name="Kagawa T.F."/>
            <person name="Liu W."/>
            <person name="Song Y."/>
            <person name="Salvetti E."/>
            <person name="Wrobel A."/>
            <person name="Rasinkangas P."/>
            <person name="Parkhill J."/>
            <person name="Rea M.C."/>
            <person name="O'Sullivan O."/>
            <person name="Ritari J."/>
            <person name="Douillard F.P."/>
            <person name="Paul Ross R."/>
            <person name="Yang R."/>
            <person name="Briner A.E."/>
            <person name="Felis G.E."/>
            <person name="de Vos W.M."/>
            <person name="Barrangou R."/>
            <person name="Klaenhammer T.R."/>
            <person name="Caufield P.W."/>
            <person name="Cui Y."/>
            <person name="Zhang H."/>
            <person name="O'Toole P.W."/>
        </authorList>
    </citation>
    <scope>NUCLEOTIDE SEQUENCE [LARGE SCALE GENOMIC DNA]</scope>
    <source>
        <strain evidence="2 3">DSM 20515</strain>
    </source>
</reference>
<dbReference type="EMBL" id="AYYR01000055">
    <property type="protein sequence ID" value="KRM75169.1"/>
    <property type="molecule type" value="Genomic_DNA"/>
</dbReference>
<dbReference type="PATRIC" id="fig|1423733.4.peg.2678"/>
<dbReference type="Proteomes" id="UP000051845">
    <property type="component" value="Unassembled WGS sequence"/>
</dbReference>
<dbReference type="AlphaFoldDB" id="A0A0R2B766"/>
<feature type="transmembrane region" description="Helical" evidence="1">
    <location>
        <begin position="212"/>
        <end position="233"/>
    </location>
</feature>
<protein>
    <recommendedName>
        <fullName evidence="4">TPM domain-containing protein</fullName>
    </recommendedName>
</protein>
<dbReference type="RefSeq" id="WP_056996947.1">
    <property type="nucleotide sequence ID" value="NZ_AYYR01000055.1"/>
</dbReference>
<evidence type="ECO:0000313" key="2">
    <source>
        <dbReference type="EMBL" id="KRM75169.1"/>
    </source>
</evidence>
<evidence type="ECO:0000313" key="3">
    <source>
        <dbReference type="Proteomes" id="UP000051845"/>
    </source>
</evidence>
<proteinExistence type="predicted"/>
<comment type="caution">
    <text evidence="2">The sequence shown here is derived from an EMBL/GenBank/DDBJ whole genome shotgun (WGS) entry which is preliminary data.</text>
</comment>
<keyword evidence="1" id="KW-1133">Transmembrane helix</keyword>
<keyword evidence="1" id="KW-0472">Membrane</keyword>